<proteinExistence type="predicted"/>
<evidence type="ECO:0000256" key="1">
    <source>
        <dbReference type="SAM" id="Phobius"/>
    </source>
</evidence>
<keyword evidence="3" id="KW-1185">Reference proteome</keyword>
<accession>A0A9D3YTY6</accession>
<name>A0A9D3YTY6_DREPO</name>
<feature type="transmembrane region" description="Helical" evidence="1">
    <location>
        <begin position="84"/>
        <end position="103"/>
    </location>
</feature>
<keyword evidence="1" id="KW-1133">Transmembrane helix</keyword>
<sequence>MLEETQSRNRFFVYRPIHTNVHHSYVAISSWEFFDYSSKRPVISRGVGVNNDNNIANLIFDLGLEPLFPGTQVGKKSCSQRRQMCLISSWIYLQRFLGLYAVLSIELGAKSPPAWP</sequence>
<gene>
    <name evidence="2" type="ORF">DPMN_066400</name>
</gene>
<keyword evidence="1" id="KW-0472">Membrane</keyword>
<reference evidence="2" key="2">
    <citation type="submission" date="2020-11" db="EMBL/GenBank/DDBJ databases">
        <authorList>
            <person name="McCartney M.A."/>
            <person name="Auch B."/>
            <person name="Kono T."/>
            <person name="Mallez S."/>
            <person name="Becker A."/>
            <person name="Gohl D.M."/>
            <person name="Silverstein K.A.T."/>
            <person name="Koren S."/>
            <person name="Bechman K.B."/>
            <person name="Herman A."/>
            <person name="Abrahante J.E."/>
            <person name="Garbe J."/>
        </authorList>
    </citation>
    <scope>NUCLEOTIDE SEQUENCE</scope>
    <source>
        <strain evidence="2">Duluth1</strain>
        <tissue evidence="2">Whole animal</tissue>
    </source>
</reference>
<protein>
    <submittedName>
        <fullName evidence="2">Uncharacterized protein</fullName>
    </submittedName>
</protein>
<organism evidence="2 3">
    <name type="scientific">Dreissena polymorpha</name>
    <name type="common">Zebra mussel</name>
    <name type="synonym">Mytilus polymorpha</name>
    <dbReference type="NCBI Taxonomy" id="45954"/>
    <lineage>
        <taxon>Eukaryota</taxon>
        <taxon>Metazoa</taxon>
        <taxon>Spiralia</taxon>
        <taxon>Lophotrochozoa</taxon>
        <taxon>Mollusca</taxon>
        <taxon>Bivalvia</taxon>
        <taxon>Autobranchia</taxon>
        <taxon>Heteroconchia</taxon>
        <taxon>Euheterodonta</taxon>
        <taxon>Imparidentia</taxon>
        <taxon>Neoheterodontei</taxon>
        <taxon>Myida</taxon>
        <taxon>Dreissenoidea</taxon>
        <taxon>Dreissenidae</taxon>
        <taxon>Dreissena</taxon>
    </lineage>
</organism>
<reference evidence="2" key="1">
    <citation type="journal article" date="2019" name="bioRxiv">
        <title>The Genome of the Zebra Mussel, Dreissena polymorpha: A Resource for Invasive Species Research.</title>
        <authorList>
            <person name="McCartney M.A."/>
            <person name="Auch B."/>
            <person name="Kono T."/>
            <person name="Mallez S."/>
            <person name="Zhang Y."/>
            <person name="Obille A."/>
            <person name="Becker A."/>
            <person name="Abrahante J.E."/>
            <person name="Garbe J."/>
            <person name="Badalamenti J.P."/>
            <person name="Herman A."/>
            <person name="Mangelson H."/>
            <person name="Liachko I."/>
            <person name="Sullivan S."/>
            <person name="Sone E.D."/>
            <person name="Koren S."/>
            <person name="Silverstein K.A.T."/>
            <person name="Beckman K.B."/>
            <person name="Gohl D.M."/>
        </authorList>
    </citation>
    <scope>NUCLEOTIDE SEQUENCE</scope>
    <source>
        <strain evidence="2">Duluth1</strain>
        <tissue evidence="2">Whole animal</tissue>
    </source>
</reference>
<evidence type="ECO:0000313" key="2">
    <source>
        <dbReference type="EMBL" id="KAH3707008.1"/>
    </source>
</evidence>
<evidence type="ECO:0000313" key="3">
    <source>
        <dbReference type="Proteomes" id="UP000828390"/>
    </source>
</evidence>
<keyword evidence="1" id="KW-0812">Transmembrane</keyword>
<dbReference type="AlphaFoldDB" id="A0A9D3YTY6"/>
<comment type="caution">
    <text evidence="2">The sequence shown here is derived from an EMBL/GenBank/DDBJ whole genome shotgun (WGS) entry which is preliminary data.</text>
</comment>
<dbReference type="Proteomes" id="UP000828390">
    <property type="component" value="Unassembled WGS sequence"/>
</dbReference>
<dbReference type="EMBL" id="JAIWYP010000014">
    <property type="protein sequence ID" value="KAH3707008.1"/>
    <property type="molecule type" value="Genomic_DNA"/>
</dbReference>